<sequence length="262" mass="29537">MDAPGTVFYLVPNNKYAAAIVQDPANRDRAAPAVPHIDSGGPVLRIGLDQLPKCPPYLKTGELLLHDLSENHDTQLYEIVHITTEDGEEEELGRPQISKTRRQCVLVLAYDVYNKRDRKWIFRMRDAEFRLIPRRTQGQDEATLTKERLAFVGQTDHDRTIEGTMQRLITLGLQSEGLTTTYKSASTITFNPHNTRLQTPLEPEKDKVIQITKLRPLGRGGQGEVHKVVDMYTGAHHACKFVAVKAEVPQWKIYSEEGALVG</sequence>
<accession>A0AA40A6I2</accession>
<dbReference type="SUPFAM" id="SSF56112">
    <property type="entry name" value="Protein kinase-like (PK-like)"/>
    <property type="match status" value="1"/>
</dbReference>
<organism evidence="1 2">
    <name type="scientific">Lasiosphaeria miniovina</name>
    <dbReference type="NCBI Taxonomy" id="1954250"/>
    <lineage>
        <taxon>Eukaryota</taxon>
        <taxon>Fungi</taxon>
        <taxon>Dikarya</taxon>
        <taxon>Ascomycota</taxon>
        <taxon>Pezizomycotina</taxon>
        <taxon>Sordariomycetes</taxon>
        <taxon>Sordariomycetidae</taxon>
        <taxon>Sordariales</taxon>
        <taxon>Lasiosphaeriaceae</taxon>
        <taxon>Lasiosphaeria</taxon>
    </lineage>
</organism>
<dbReference type="Proteomes" id="UP001172101">
    <property type="component" value="Unassembled WGS sequence"/>
</dbReference>
<protein>
    <submittedName>
        <fullName evidence="1">Uncharacterized protein</fullName>
    </submittedName>
</protein>
<name>A0AA40A6I2_9PEZI</name>
<proteinExistence type="predicted"/>
<evidence type="ECO:0000313" key="1">
    <source>
        <dbReference type="EMBL" id="KAK0710159.1"/>
    </source>
</evidence>
<dbReference type="InterPro" id="IPR011009">
    <property type="entry name" value="Kinase-like_dom_sf"/>
</dbReference>
<comment type="caution">
    <text evidence="1">The sequence shown here is derived from an EMBL/GenBank/DDBJ whole genome shotgun (WGS) entry which is preliminary data.</text>
</comment>
<dbReference type="RefSeq" id="XP_060293463.1">
    <property type="nucleotide sequence ID" value="XM_060440360.1"/>
</dbReference>
<reference evidence="1" key="1">
    <citation type="submission" date="2023-06" db="EMBL/GenBank/DDBJ databases">
        <title>Genome-scale phylogeny and comparative genomics of the fungal order Sordariales.</title>
        <authorList>
            <consortium name="Lawrence Berkeley National Laboratory"/>
            <person name="Hensen N."/>
            <person name="Bonometti L."/>
            <person name="Westerberg I."/>
            <person name="Brannstrom I.O."/>
            <person name="Guillou S."/>
            <person name="Cros-Aarteil S."/>
            <person name="Calhoun S."/>
            <person name="Haridas S."/>
            <person name="Kuo A."/>
            <person name="Mondo S."/>
            <person name="Pangilinan J."/>
            <person name="Riley R."/>
            <person name="LaButti K."/>
            <person name="Andreopoulos B."/>
            <person name="Lipzen A."/>
            <person name="Chen C."/>
            <person name="Yanf M."/>
            <person name="Daum C."/>
            <person name="Ng V."/>
            <person name="Clum A."/>
            <person name="Steindorff A."/>
            <person name="Ohm R."/>
            <person name="Martin F."/>
            <person name="Silar P."/>
            <person name="Natvig D."/>
            <person name="Lalanne C."/>
            <person name="Gautier V."/>
            <person name="Ament-velasquez S.L."/>
            <person name="Kruys A."/>
            <person name="Hutchinson M.I."/>
            <person name="Powell A.J."/>
            <person name="Barry K."/>
            <person name="Miller A.N."/>
            <person name="Grigoriev I.V."/>
            <person name="Debuchy R."/>
            <person name="Gladieux P."/>
            <person name="Thoren M.H."/>
            <person name="Johannesson H."/>
        </authorList>
    </citation>
    <scope>NUCLEOTIDE SEQUENCE</scope>
    <source>
        <strain evidence="1">SMH2392-1A</strain>
    </source>
</reference>
<dbReference type="GeneID" id="85323630"/>
<dbReference type="AlphaFoldDB" id="A0AA40A6I2"/>
<evidence type="ECO:0000313" key="2">
    <source>
        <dbReference type="Proteomes" id="UP001172101"/>
    </source>
</evidence>
<dbReference type="EMBL" id="JAUIRO010000006">
    <property type="protein sequence ID" value="KAK0710159.1"/>
    <property type="molecule type" value="Genomic_DNA"/>
</dbReference>
<gene>
    <name evidence="1" type="ORF">B0T26DRAFT_679473</name>
</gene>
<keyword evidence="2" id="KW-1185">Reference proteome</keyword>